<dbReference type="InterPro" id="IPR023393">
    <property type="entry name" value="START-like_dom_sf"/>
</dbReference>
<dbReference type="CDD" id="cd07813">
    <property type="entry name" value="COQ10p_like"/>
    <property type="match status" value="1"/>
</dbReference>
<reference evidence="3" key="2">
    <citation type="submission" date="2020-09" db="EMBL/GenBank/DDBJ databases">
        <authorList>
            <person name="Sun Q."/>
            <person name="Zhou Y."/>
        </authorList>
    </citation>
    <scope>NUCLEOTIDE SEQUENCE</scope>
    <source>
        <strain evidence="3">CGMCC 1.15519</strain>
    </source>
</reference>
<organism evidence="3 4">
    <name type="scientific">Sandarakinorhabdus glacialis</name>
    <dbReference type="NCBI Taxonomy" id="1614636"/>
    <lineage>
        <taxon>Bacteria</taxon>
        <taxon>Pseudomonadati</taxon>
        <taxon>Pseudomonadota</taxon>
        <taxon>Alphaproteobacteria</taxon>
        <taxon>Sphingomonadales</taxon>
        <taxon>Sphingosinicellaceae</taxon>
        <taxon>Sandarakinorhabdus</taxon>
    </lineage>
</organism>
<evidence type="ECO:0000313" key="3">
    <source>
        <dbReference type="EMBL" id="GGE04479.1"/>
    </source>
</evidence>
<sequence length="163" mass="18331">MPRHSETRHLSWSQEQMFDLVADIGKYHEFLPWVQAMRIRSIEGNVVTADMVVGFKMVRERFTSRVTLDRPRRVDVDYISGPLKYLTNDWIFRPAPGGGCDIDFSVDFEFKNKMFERLAGMFFAEAFRRMVASFETRAAAVYGPAVAAVSGSGISSSSATSAA</sequence>
<accession>A0A916ZM83</accession>
<protein>
    <submittedName>
        <fullName evidence="3">Ubiquinone-binding protein</fullName>
    </submittedName>
</protein>
<feature type="domain" description="Coenzyme Q-binding protein COQ10 START" evidence="2">
    <location>
        <begin position="13"/>
        <end position="135"/>
    </location>
</feature>
<comment type="caution">
    <text evidence="3">The sequence shown here is derived from an EMBL/GenBank/DDBJ whole genome shotgun (WGS) entry which is preliminary data.</text>
</comment>
<dbReference type="GO" id="GO:0045333">
    <property type="term" value="P:cellular respiration"/>
    <property type="evidence" value="ECO:0007669"/>
    <property type="project" value="InterPro"/>
</dbReference>
<dbReference type="AlphaFoldDB" id="A0A916ZM83"/>
<dbReference type="PANTHER" id="PTHR12901:SF10">
    <property type="entry name" value="COENZYME Q-BINDING PROTEIN COQ10, MITOCHONDRIAL"/>
    <property type="match status" value="1"/>
</dbReference>
<name>A0A916ZM83_9SPHN</name>
<proteinExistence type="inferred from homology"/>
<dbReference type="PANTHER" id="PTHR12901">
    <property type="entry name" value="SPERM PROTEIN HOMOLOG"/>
    <property type="match status" value="1"/>
</dbReference>
<dbReference type="Gene3D" id="3.30.530.20">
    <property type="match status" value="1"/>
</dbReference>
<dbReference type="GO" id="GO:0048039">
    <property type="term" value="F:ubiquinone binding"/>
    <property type="evidence" value="ECO:0007669"/>
    <property type="project" value="InterPro"/>
</dbReference>
<dbReference type="EMBL" id="BMJM01000002">
    <property type="protein sequence ID" value="GGE04479.1"/>
    <property type="molecule type" value="Genomic_DNA"/>
</dbReference>
<evidence type="ECO:0000259" key="2">
    <source>
        <dbReference type="Pfam" id="PF03364"/>
    </source>
</evidence>
<evidence type="ECO:0000256" key="1">
    <source>
        <dbReference type="ARBA" id="ARBA00008918"/>
    </source>
</evidence>
<comment type="similarity">
    <text evidence="1">Belongs to the ribosome association toxin RatA family.</text>
</comment>
<reference evidence="3" key="1">
    <citation type="journal article" date="2014" name="Int. J. Syst. Evol. Microbiol.">
        <title>Complete genome sequence of Corynebacterium casei LMG S-19264T (=DSM 44701T), isolated from a smear-ripened cheese.</title>
        <authorList>
            <consortium name="US DOE Joint Genome Institute (JGI-PGF)"/>
            <person name="Walter F."/>
            <person name="Albersmeier A."/>
            <person name="Kalinowski J."/>
            <person name="Ruckert C."/>
        </authorList>
    </citation>
    <scope>NUCLEOTIDE SEQUENCE</scope>
    <source>
        <strain evidence="3">CGMCC 1.15519</strain>
    </source>
</reference>
<dbReference type="RefSeq" id="WP_188761676.1">
    <property type="nucleotide sequence ID" value="NZ_BMJM01000002.1"/>
</dbReference>
<dbReference type="SUPFAM" id="SSF55961">
    <property type="entry name" value="Bet v1-like"/>
    <property type="match status" value="1"/>
</dbReference>
<evidence type="ECO:0000313" key="4">
    <source>
        <dbReference type="Proteomes" id="UP000635071"/>
    </source>
</evidence>
<keyword evidence="3" id="KW-0830">Ubiquinone</keyword>
<keyword evidence="4" id="KW-1185">Reference proteome</keyword>
<dbReference type="Proteomes" id="UP000635071">
    <property type="component" value="Unassembled WGS sequence"/>
</dbReference>
<dbReference type="InterPro" id="IPR005031">
    <property type="entry name" value="COQ10_START"/>
</dbReference>
<gene>
    <name evidence="3" type="ORF">GCM10011529_08580</name>
</gene>
<dbReference type="InterPro" id="IPR044996">
    <property type="entry name" value="COQ10-like"/>
</dbReference>
<dbReference type="Pfam" id="PF03364">
    <property type="entry name" value="Polyketide_cyc"/>
    <property type="match status" value="1"/>
</dbReference>